<evidence type="ECO:0000313" key="2">
    <source>
        <dbReference type="Proteomes" id="UP000256541"/>
    </source>
</evidence>
<dbReference type="EMBL" id="NBXB01000054">
    <property type="protein sequence ID" value="RFA11758.1"/>
    <property type="molecule type" value="Genomic_DNA"/>
</dbReference>
<sequence>MDEISLLRRVRNDIPERAPANVSRGKLDLLEHIHSDSPFAPVTVPKPRRTATWIGFTTLGAGALTVALVATNVLGLAGWRGGADAAAASVLESAATATLNVTDPVLAPGQYLLVKTDAVYSSSTASDSGTETAFLESYVHELYVPANRDDDWVWMRHAGQIYQTFGPESEAFAAQLQAYESDELLRAPGGTFYGGSPTQISGDYDTLPRDPHQLLNAIYLQTLGAGPSRDAEALTWIADTLRTGTVPANLRSALYKAAAAIPGVTITEQQATLDGTTGIAIGRVETTNNTRQDIIIDPNDGQFIGERKVTLTSYAGMPAGTATTSTAVTTTITDTAPAGGTQY</sequence>
<name>A0A3E0VQN2_9MICO</name>
<protein>
    <submittedName>
        <fullName evidence="1">Uncharacterized protein</fullName>
    </submittedName>
</protein>
<accession>A0A3E0VQN2</accession>
<dbReference type="NCBIfam" id="NF038083">
    <property type="entry name" value="CU044_5270_fam"/>
    <property type="match status" value="1"/>
</dbReference>
<reference evidence="1 2" key="1">
    <citation type="submission" date="2017-04" db="EMBL/GenBank/DDBJ databases">
        <title>Comparative genome analysis of Subtercola boreus.</title>
        <authorList>
            <person name="Cho Y.-J."/>
            <person name="Cho A."/>
            <person name="Kim O.-S."/>
            <person name="Lee J.-I."/>
        </authorList>
    </citation>
    <scope>NUCLEOTIDE SEQUENCE [LARGE SCALE GENOMIC DNA]</scope>
    <source>
        <strain evidence="1 2">P27479</strain>
    </source>
</reference>
<dbReference type="InterPro" id="IPR047789">
    <property type="entry name" value="CU044_5270-like"/>
</dbReference>
<proteinExistence type="predicted"/>
<organism evidence="1 2">
    <name type="scientific">Subtercola boreus</name>
    <dbReference type="NCBI Taxonomy" id="120213"/>
    <lineage>
        <taxon>Bacteria</taxon>
        <taxon>Bacillati</taxon>
        <taxon>Actinomycetota</taxon>
        <taxon>Actinomycetes</taxon>
        <taxon>Micrococcales</taxon>
        <taxon>Microbacteriaceae</taxon>
        <taxon>Subtercola</taxon>
    </lineage>
</organism>
<dbReference type="Proteomes" id="UP000256541">
    <property type="component" value="Unassembled WGS sequence"/>
</dbReference>
<comment type="caution">
    <text evidence="1">The sequence shown here is derived from an EMBL/GenBank/DDBJ whole genome shotgun (WGS) entry which is preliminary data.</text>
</comment>
<gene>
    <name evidence="1" type="ORF">B7R22_17975</name>
</gene>
<evidence type="ECO:0000313" key="1">
    <source>
        <dbReference type="EMBL" id="RFA11758.1"/>
    </source>
</evidence>
<dbReference type="AlphaFoldDB" id="A0A3E0VQN2"/>